<dbReference type="InterPro" id="IPR011990">
    <property type="entry name" value="TPR-like_helical_dom_sf"/>
</dbReference>
<keyword evidence="5" id="KW-1185">Reference proteome</keyword>
<evidence type="ECO:0000313" key="4">
    <source>
        <dbReference type="EMBL" id="SDB13971.1"/>
    </source>
</evidence>
<dbReference type="EMBL" id="FMXQ01000002">
    <property type="protein sequence ID" value="SDB13971.1"/>
    <property type="molecule type" value="Genomic_DNA"/>
</dbReference>
<keyword evidence="2" id="KW-0812">Transmembrane</keyword>
<dbReference type="Gene3D" id="1.25.40.10">
    <property type="entry name" value="Tetratricopeptide repeat domain"/>
    <property type="match status" value="1"/>
</dbReference>
<dbReference type="SUPFAM" id="SSF53300">
    <property type="entry name" value="vWA-like"/>
    <property type="match status" value="1"/>
</dbReference>
<evidence type="ECO:0000313" key="5">
    <source>
        <dbReference type="Proteomes" id="UP000199071"/>
    </source>
</evidence>
<dbReference type="InterPro" id="IPR002035">
    <property type="entry name" value="VWF_A"/>
</dbReference>
<dbReference type="STRING" id="665467.SAMN02982931_01059"/>
<evidence type="ECO:0000259" key="3">
    <source>
        <dbReference type="Pfam" id="PF13519"/>
    </source>
</evidence>
<dbReference type="PANTHER" id="PTHR22550">
    <property type="entry name" value="SPORE GERMINATION PROTEIN"/>
    <property type="match status" value="1"/>
</dbReference>
<keyword evidence="2" id="KW-1133">Transmembrane helix</keyword>
<dbReference type="Gene3D" id="3.40.50.410">
    <property type="entry name" value="von Willebrand factor, type A domain"/>
    <property type="match status" value="1"/>
</dbReference>
<evidence type="ECO:0000256" key="1">
    <source>
        <dbReference type="PROSITE-ProRule" id="PRU00339"/>
    </source>
</evidence>
<dbReference type="Proteomes" id="UP000199071">
    <property type="component" value="Unassembled WGS sequence"/>
</dbReference>
<protein>
    <submittedName>
        <fullName evidence="4">Ca-activated chloride channel family protein</fullName>
    </submittedName>
</protein>
<dbReference type="InterPro" id="IPR036465">
    <property type="entry name" value="vWFA_dom_sf"/>
</dbReference>
<dbReference type="Pfam" id="PF13519">
    <property type="entry name" value="VWA_2"/>
    <property type="match status" value="1"/>
</dbReference>
<name>A0A1G6AZZ2_9HYPH</name>
<evidence type="ECO:0000256" key="2">
    <source>
        <dbReference type="SAM" id="Phobius"/>
    </source>
</evidence>
<feature type="repeat" description="TPR" evidence="1">
    <location>
        <begin position="389"/>
        <end position="422"/>
    </location>
</feature>
<gene>
    <name evidence="4" type="ORF">SAMN02982931_01059</name>
</gene>
<reference evidence="4 5" key="1">
    <citation type="submission" date="2016-10" db="EMBL/GenBank/DDBJ databases">
        <authorList>
            <person name="de Groot N.N."/>
        </authorList>
    </citation>
    <scope>NUCLEOTIDE SEQUENCE [LARGE SCALE GENOMIC DNA]</scope>
    <source>
        <strain evidence="4 5">ATCC 35022</strain>
    </source>
</reference>
<feature type="transmembrane region" description="Helical" evidence="2">
    <location>
        <begin position="12"/>
        <end position="30"/>
    </location>
</feature>
<dbReference type="AlphaFoldDB" id="A0A1G6AZZ2"/>
<dbReference type="InterPro" id="IPR050768">
    <property type="entry name" value="UPF0353/GerABKA_families"/>
</dbReference>
<dbReference type="PANTHER" id="PTHR22550:SF14">
    <property type="entry name" value="VWFA DOMAIN-CONTAINING PROTEIN"/>
    <property type="match status" value="1"/>
</dbReference>
<feature type="domain" description="VWFA" evidence="3">
    <location>
        <begin position="101"/>
        <end position="206"/>
    </location>
</feature>
<dbReference type="SUPFAM" id="SSF48452">
    <property type="entry name" value="TPR-like"/>
    <property type="match status" value="1"/>
</dbReference>
<dbReference type="InterPro" id="IPR019734">
    <property type="entry name" value="TPR_rpt"/>
</dbReference>
<keyword evidence="1" id="KW-0802">TPR repeat</keyword>
<proteinExistence type="predicted"/>
<dbReference type="PROSITE" id="PS50005">
    <property type="entry name" value="TPR"/>
    <property type="match status" value="1"/>
</dbReference>
<keyword evidence="2" id="KW-0472">Membrane</keyword>
<dbReference type="OrthoDB" id="9807628at2"/>
<organism evidence="4 5">
    <name type="scientific">Bauldia litoralis</name>
    <dbReference type="NCBI Taxonomy" id="665467"/>
    <lineage>
        <taxon>Bacteria</taxon>
        <taxon>Pseudomonadati</taxon>
        <taxon>Pseudomonadota</taxon>
        <taxon>Alphaproteobacteria</taxon>
        <taxon>Hyphomicrobiales</taxon>
        <taxon>Kaistiaceae</taxon>
        <taxon>Bauldia</taxon>
    </lineage>
</organism>
<dbReference type="RefSeq" id="WP_090875741.1">
    <property type="nucleotide sequence ID" value="NZ_FMXQ01000002.1"/>
</dbReference>
<accession>A0A1G6AZZ2</accession>
<sequence length="513" mass="55426">MTGLVDFLSDFHFIRPVWLVAVPLVLLLWWRIRSRATARPAPPRGVAPHLAAALTVGEAGRRRLLPIDGVMAAVVFASLGAAGPAWTRVPSPFVSQTAPLAIALEVSESMMATDIQPTRLDRAKHKILDLVATRAGARTALIAYAGSAHSVAPLTEDPEVLKPFLEALSPEVMPSDGANATAALELARGALAGQEFQGAILFVLDGLDAVDLPAFDANAAEDGPVVVYLKVGGSSDLRVPSGSTVVEVTADGSDVAEIERRVASAWREALARDDRQQWADRGWIFAIPAALLALIWFRRGWTMRWSVAVAVLLVFAGDGARAEGLTDWFGGTVAGWFLTPDQQGQIAYNNNRFAEAADLFTDPTWQSYALYRAGKYPEAAETASRLDTADAAITEGMARLRNREYRAGVAAFEKALERDPDNATAAHNLEVAQQIVTYIERVQEQSDTGEEAGIGADEVRFDNESGRGTETRITGDEATKEMQTVDEWMRSVDTNASVFLRTRFALEAARPTP</sequence>